<dbReference type="CDD" id="cd22744">
    <property type="entry name" value="OTU"/>
    <property type="match status" value="1"/>
</dbReference>
<evidence type="ECO:0000313" key="3">
    <source>
        <dbReference type="Proteomes" id="UP001530315"/>
    </source>
</evidence>
<evidence type="ECO:0000259" key="1">
    <source>
        <dbReference type="PROSITE" id="PS50802"/>
    </source>
</evidence>
<dbReference type="InterPro" id="IPR038765">
    <property type="entry name" value="Papain-like_cys_pep_sf"/>
</dbReference>
<protein>
    <recommendedName>
        <fullName evidence="1">OTU domain-containing protein</fullName>
    </recommendedName>
</protein>
<dbReference type="Proteomes" id="UP001530315">
    <property type="component" value="Unassembled WGS sequence"/>
</dbReference>
<dbReference type="SUPFAM" id="SSF54001">
    <property type="entry name" value="Cysteine proteinases"/>
    <property type="match status" value="1"/>
</dbReference>
<evidence type="ECO:0000313" key="2">
    <source>
        <dbReference type="EMBL" id="KAL3765613.1"/>
    </source>
</evidence>
<dbReference type="EMBL" id="JALLAZ020001747">
    <property type="protein sequence ID" value="KAL3765613.1"/>
    <property type="molecule type" value="Genomic_DNA"/>
</dbReference>
<dbReference type="InterPro" id="IPR003323">
    <property type="entry name" value="OTU_dom"/>
</dbReference>
<gene>
    <name evidence="2" type="ORF">ACHAW5_008270</name>
</gene>
<dbReference type="AlphaFoldDB" id="A0ABD3MPB1"/>
<dbReference type="Gene3D" id="3.90.70.80">
    <property type="match status" value="1"/>
</dbReference>
<proteinExistence type="predicted"/>
<comment type="caution">
    <text evidence="2">The sequence shown here is derived from an EMBL/GenBank/DDBJ whole genome shotgun (WGS) entry which is preliminary data.</text>
</comment>
<accession>A0ABD3MPB1</accession>
<dbReference type="PROSITE" id="PS50802">
    <property type="entry name" value="OTU"/>
    <property type="match status" value="1"/>
</dbReference>
<feature type="domain" description="OTU" evidence="1">
    <location>
        <begin position="176"/>
        <end position="364"/>
    </location>
</feature>
<sequence length="374" mass="41545">MRLRLTAGCSSYAIIYPSTLSSKQHIACIDGNPCEYGRKDCRSICLAGPSLPRFVGVFRRRNLPRSKSPHPIPDDARDLGLQSLIFFIWRIVLESSFIASAFALASAVFFAKVESKFVIANVIRWMAVSLSLKMCILQSRMTLMTSLTKDDWFCSGSYRALLGNDAIIDCDSSIPVRIRQVIGDGSCLFQAIASGVLFDKTTPKFNAKKEHDEDNSFAHPSTSEVIRYSLALRALAVETLKDGIANNTSMVLQHGETTSVLSLVSKAAIEYGMTSNEYLSEMQQENVWGGGPEIVALANCLMRRIVLLETSHYFSDENVIYLKEIARFGSHTTSNPIYILSANQRFPMENKKSKNNHFLAVFPSRPLDGLGSRD</sequence>
<keyword evidence="3" id="KW-1185">Reference proteome</keyword>
<reference evidence="2 3" key="1">
    <citation type="submission" date="2024-10" db="EMBL/GenBank/DDBJ databases">
        <title>Updated reference genomes for cyclostephanoid diatoms.</title>
        <authorList>
            <person name="Roberts W.R."/>
            <person name="Alverson A.J."/>
        </authorList>
    </citation>
    <scope>NUCLEOTIDE SEQUENCE [LARGE SCALE GENOMIC DNA]</scope>
    <source>
        <strain evidence="2 3">AJA276-08</strain>
    </source>
</reference>
<organism evidence="2 3">
    <name type="scientific">Stephanodiscus triporus</name>
    <dbReference type="NCBI Taxonomy" id="2934178"/>
    <lineage>
        <taxon>Eukaryota</taxon>
        <taxon>Sar</taxon>
        <taxon>Stramenopiles</taxon>
        <taxon>Ochrophyta</taxon>
        <taxon>Bacillariophyta</taxon>
        <taxon>Coscinodiscophyceae</taxon>
        <taxon>Thalassiosirophycidae</taxon>
        <taxon>Stephanodiscales</taxon>
        <taxon>Stephanodiscaceae</taxon>
        <taxon>Stephanodiscus</taxon>
    </lineage>
</organism>
<dbReference type="Pfam" id="PF02338">
    <property type="entry name" value="OTU"/>
    <property type="match status" value="1"/>
</dbReference>
<name>A0ABD3MPB1_9STRA</name>